<protein>
    <submittedName>
        <fullName evidence="1">Uncharacterized protein</fullName>
    </submittedName>
</protein>
<reference evidence="1" key="2">
    <citation type="journal article" date="2015" name="Fish Shellfish Immunol.">
        <title>Early steps in the European eel (Anguilla anguilla)-Vibrio vulnificus interaction in the gills: Role of the RtxA13 toxin.</title>
        <authorList>
            <person name="Callol A."/>
            <person name="Pajuelo D."/>
            <person name="Ebbesson L."/>
            <person name="Teles M."/>
            <person name="MacKenzie S."/>
            <person name="Amaro C."/>
        </authorList>
    </citation>
    <scope>NUCLEOTIDE SEQUENCE</scope>
</reference>
<name>A0A0E9R2L9_ANGAN</name>
<proteinExistence type="predicted"/>
<dbReference type="AlphaFoldDB" id="A0A0E9R2L9"/>
<reference evidence="1" key="1">
    <citation type="submission" date="2014-11" db="EMBL/GenBank/DDBJ databases">
        <authorList>
            <person name="Amaro Gonzalez C."/>
        </authorList>
    </citation>
    <scope>NUCLEOTIDE SEQUENCE</scope>
</reference>
<evidence type="ECO:0000313" key="1">
    <source>
        <dbReference type="EMBL" id="JAH23002.1"/>
    </source>
</evidence>
<accession>A0A0E9R2L9</accession>
<sequence>MRRTSETQTVKHFYRAVSSLEGDFIFLRDYSLLHWKIWTRWALAWTTHKL</sequence>
<dbReference type="EMBL" id="GBXM01085575">
    <property type="protein sequence ID" value="JAH23002.1"/>
    <property type="molecule type" value="Transcribed_RNA"/>
</dbReference>
<organism evidence="1">
    <name type="scientific">Anguilla anguilla</name>
    <name type="common">European freshwater eel</name>
    <name type="synonym">Muraena anguilla</name>
    <dbReference type="NCBI Taxonomy" id="7936"/>
    <lineage>
        <taxon>Eukaryota</taxon>
        <taxon>Metazoa</taxon>
        <taxon>Chordata</taxon>
        <taxon>Craniata</taxon>
        <taxon>Vertebrata</taxon>
        <taxon>Euteleostomi</taxon>
        <taxon>Actinopterygii</taxon>
        <taxon>Neopterygii</taxon>
        <taxon>Teleostei</taxon>
        <taxon>Anguilliformes</taxon>
        <taxon>Anguillidae</taxon>
        <taxon>Anguilla</taxon>
    </lineage>
</organism>